<feature type="chain" id="PRO_5047260570" description="Acetylxylan esterase" evidence="2">
    <location>
        <begin position="18"/>
        <end position="378"/>
    </location>
</feature>
<feature type="compositionally biased region" description="Basic and acidic residues" evidence="1">
    <location>
        <begin position="357"/>
        <end position="367"/>
    </location>
</feature>
<comment type="caution">
    <text evidence="3">The sequence shown here is derived from an EMBL/GenBank/DDBJ whole genome shotgun (WGS) entry which is preliminary data.</text>
</comment>
<evidence type="ECO:0008006" key="5">
    <source>
        <dbReference type="Google" id="ProtNLM"/>
    </source>
</evidence>
<feature type="region of interest" description="Disordered" evidence="1">
    <location>
        <begin position="357"/>
        <end position="378"/>
    </location>
</feature>
<dbReference type="EMBL" id="JBBUKT010000010">
    <property type="protein sequence ID" value="MEK7953237.1"/>
    <property type="molecule type" value="Genomic_DNA"/>
</dbReference>
<evidence type="ECO:0000313" key="3">
    <source>
        <dbReference type="EMBL" id="MEK7953237.1"/>
    </source>
</evidence>
<dbReference type="Gene3D" id="3.40.50.1820">
    <property type="entry name" value="alpha/beta hydrolase"/>
    <property type="match status" value="1"/>
</dbReference>
<accession>A0ABU9B1U5</accession>
<reference evidence="3 4" key="1">
    <citation type="submission" date="2024-04" db="EMBL/GenBank/DDBJ databases">
        <title>Luteolibacter sp. isolated from soil.</title>
        <authorList>
            <person name="An J."/>
        </authorList>
    </citation>
    <scope>NUCLEOTIDE SEQUENCE [LARGE SCALE GENOMIC DNA]</scope>
    <source>
        <strain evidence="3 4">Y139</strain>
    </source>
</reference>
<dbReference type="InterPro" id="IPR029058">
    <property type="entry name" value="AB_hydrolase_fold"/>
</dbReference>
<dbReference type="InterPro" id="IPR050261">
    <property type="entry name" value="FrsA_esterase"/>
</dbReference>
<dbReference type="PANTHER" id="PTHR22946:SF8">
    <property type="entry name" value="ACETYL XYLAN ESTERASE DOMAIN-CONTAINING PROTEIN"/>
    <property type="match status" value="1"/>
</dbReference>
<gene>
    <name evidence="3" type="ORF">WKV53_22175</name>
</gene>
<dbReference type="PANTHER" id="PTHR22946">
    <property type="entry name" value="DIENELACTONE HYDROLASE DOMAIN-CONTAINING PROTEIN-RELATED"/>
    <property type="match status" value="1"/>
</dbReference>
<dbReference type="RefSeq" id="WP_341407000.1">
    <property type="nucleotide sequence ID" value="NZ_JBBUKT010000010.1"/>
</dbReference>
<sequence length="378" mass="41612">MKPTFMLVALLPAIAFAEPELRQGRFHTPEQAKAEMDARWQDYGTHDGWTKRAAEIRQGILEGAGLWPLPERKPPAVIRHSEQKQAGYTVENIALETAPGFYLCGNLYLPEQREKMPVVLCTHGHGPPDPLTHGRFTEAMQKRSGALARMGCAVFVYEMVGYGESAIAGWKHGVSGQELRLQLWNSIRALDFMLSLPGVDPTKVGVTGESGGGTQSFLLAAVDSRVTASMPCVQVSSWFYGGCTCESGLPIHVRPDHVANNAEIAAVMAPKPLLVISDGKDWTQNVPELELPYLKRIYTLFGKEDAVENAHFKDEGHDYGPSKRAAMYRFLAKTFALDDTKADEASVPVLPGASLRVFDENHPRPKNEVPPNSEVKLH</sequence>
<protein>
    <recommendedName>
        <fullName evidence="5">Acetylxylan esterase</fullName>
    </recommendedName>
</protein>
<organism evidence="3 4">
    <name type="scientific">Luteolibacter soli</name>
    <dbReference type="NCBI Taxonomy" id="3135280"/>
    <lineage>
        <taxon>Bacteria</taxon>
        <taxon>Pseudomonadati</taxon>
        <taxon>Verrucomicrobiota</taxon>
        <taxon>Verrucomicrobiia</taxon>
        <taxon>Verrucomicrobiales</taxon>
        <taxon>Verrucomicrobiaceae</taxon>
        <taxon>Luteolibacter</taxon>
    </lineage>
</organism>
<keyword evidence="4" id="KW-1185">Reference proteome</keyword>
<evidence type="ECO:0000256" key="2">
    <source>
        <dbReference type="SAM" id="SignalP"/>
    </source>
</evidence>
<evidence type="ECO:0000313" key="4">
    <source>
        <dbReference type="Proteomes" id="UP001371305"/>
    </source>
</evidence>
<dbReference type="SUPFAM" id="SSF53474">
    <property type="entry name" value="alpha/beta-Hydrolases"/>
    <property type="match status" value="1"/>
</dbReference>
<proteinExistence type="predicted"/>
<feature type="signal peptide" evidence="2">
    <location>
        <begin position="1"/>
        <end position="17"/>
    </location>
</feature>
<evidence type="ECO:0000256" key="1">
    <source>
        <dbReference type="SAM" id="MobiDB-lite"/>
    </source>
</evidence>
<dbReference type="Proteomes" id="UP001371305">
    <property type="component" value="Unassembled WGS sequence"/>
</dbReference>
<keyword evidence="2" id="KW-0732">Signal</keyword>
<name>A0ABU9B1U5_9BACT</name>